<dbReference type="EMBL" id="MU827805">
    <property type="protein sequence ID" value="KAJ7325992.1"/>
    <property type="molecule type" value="Genomic_DNA"/>
</dbReference>
<dbReference type="Gene3D" id="1.10.287.1490">
    <property type="match status" value="1"/>
</dbReference>
<evidence type="ECO:0000313" key="2">
    <source>
        <dbReference type="EMBL" id="KAJ7325992.1"/>
    </source>
</evidence>
<gene>
    <name evidence="2" type="ORF">OS493_028714</name>
</gene>
<dbReference type="AlphaFoldDB" id="A0A9W9YCD5"/>
<feature type="region of interest" description="Disordered" evidence="1">
    <location>
        <begin position="228"/>
        <end position="270"/>
    </location>
</feature>
<organism evidence="2 3">
    <name type="scientific">Desmophyllum pertusum</name>
    <dbReference type="NCBI Taxonomy" id="174260"/>
    <lineage>
        <taxon>Eukaryota</taxon>
        <taxon>Metazoa</taxon>
        <taxon>Cnidaria</taxon>
        <taxon>Anthozoa</taxon>
        <taxon>Hexacorallia</taxon>
        <taxon>Scleractinia</taxon>
        <taxon>Caryophylliina</taxon>
        <taxon>Caryophylliidae</taxon>
        <taxon>Desmophyllum</taxon>
    </lineage>
</organism>
<protein>
    <submittedName>
        <fullName evidence="2">Uncharacterized protein</fullName>
    </submittedName>
</protein>
<accession>A0A9W9YCD5</accession>
<feature type="region of interest" description="Disordered" evidence="1">
    <location>
        <begin position="1"/>
        <end position="23"/>
    </location>
</feature>
<name>A0A9W9YCD5_9CNID</name>
<reference evidence="2" key="1">
    <citation type="submission" date="2023-01" db="EMBL/GenBank/DDBJ databases">
        <title>Genome assembly of the deep-sea coral Lophelia pertusa.</title>
        <authorList>
            <person name="Herrera S."/>
            <person name="Cordes E."/>
        </authorList>
    </citation>
    <scope>NUCLEOTIDE SEQUENCE</scope>
    <source>
        <strain evidence="2">USNM1676648</strain>
        <tissue evidence="2">Polyp</tissue>
    </source>
</reference>
<evidence type="ECO:0000256" key="1">
    <source>
        <dbReference type="SAM" id="MobiDB-lite"/>
    </source>
</evidence>
<sequence length="270" mass="32098">MAEDRIFSQEHRDYPHSGGNGAYLDDLRNKLSEYRAKYQDISNEKMKLELELREKDVKISQVSGPSDTLREERDHLKEEVINLQAALKETKKNYQKAQRDAEERQFRLVSKDSEIKRLEEKIAKLDEEKEKLRREYANLEKKNSDFKVEYEKLKHEKNRTENELSLLKKKFQALQNQLNTVDVPKQLQDVVSRKRYHELEATCQDTLREKERAKSDMAAYRTKMARLEAELNEHKKEKDVSEDEKHRLRNGEADLKKPAPSIARQTQERQ</sequence>
<proteinExistence type="predicted"/>
<feature type="compositionally biased region" description="Basic and acidic residues" evidence="1">
    <location>
        <begin position="228"/>
        <end position="257"/>
    </location>
</feature>
<keyword evidence="3" id="KW-1185">Reference proteome</keyword>
<feature type="compositionally biased region" description="Basic and acidic residues" evidence="1">
    <location>
        <begin position="1"/>
        <end position="15"/>
    </location>
</feature>
<dbReference type="Proteomes" id="UP001163046">
    <property type="component" value="Unassembled WGS sequence"/>
</dbReference>
<comment type="caution">
    <text evidence="2">The sequence shown here is derived from an EMBL/GenBank/DDBJ whole genome shotgun (WGS) entry which is preliminary data.</text>
</comment>
<evidence type="ECO:0000313" key="3">
    <source>
        <dbReference type="Proteomes" id="UP001163046"/>
    </source>
</evidence>
<dbReference type="OrthoDB" id="10255522at2759"/>